<dbReference type="GO" id="GO:0003677">
    <property type="term" value="F:DNA binding"/>
    <property type="evidence" value="ECO:0007669"/>
    <property type="project" value="UniProtKB-UniRule"/>
</dbReference>
<comment type="function">
    <text evidence="9">Required for chromosome condensation and partitioning.</text>
</comment>
<dbReference type="GO" id="GO:0007059">
    <property type="term" value="P:chromosome segregation"/>
    <property type="evidence" value="ECO:0007669"/>
    <property type="project" value="UniProtKB-UniRule"/>
</dbReference>
<dbReference type="InterPro" id="IPR027417">
    <property type="entry name" value="P-loop_NTPase"/>
</dbReference>
<dbReference type="GO" id="GO:0030261">
    <property type="term" value="P:chromosome condensation"/>
    <property type="evidence" value="ECO:0007669"/>
    <property type="project" value="UniProtKB-KW"/>
</dbReference>
<keyword evidence="4" id="KW-0159">Chromosome partition</keyword>
<evidence type="ECO:0000256" key="9">
    <source>
        <dbReference type="HAMAP-Rule" id="MF_01894"/>
    </source>
</evidence>
<feature type="coiled-coil region" evidence="9">
    <location>
        <begin position="947"/>
        <end position="981"/>
    </location>
</feature>
<dbReference type="GO" id="GO:0005737">
    <property type="term" value="C:cytoplasm"/>
    <property type="evidence" value="ECO:0007669"/>
    <property type="project" value="UniProtKB-SubCell"/>
</dbReference>
<keyword evidence="7" id="KW-0226">DNA condensation</keyword>
<dbReference type="GO" id="GO:0016887">
    <property type="term" value="F:ATP hydrolysis activity"/>
    <property type="evidence" value="ECO:0007669"/>
    <property type="project" value="InterPro"/>
</dbReference>
<comment type="similarity">
    <text evidence="9">Belongs to the SMC family.</text>
</comment>
<dbReference type="Proteomes" id="UP000538147">
    <property type="component" value="Unassembled WGS sequence"/>
</dbReference>
<evidence type="ECO:0000259" key="10">
    <source>
        <dbReference type="SMART" id="SM00382"/>
    </source>
</evidence>
<evidence type="ECO:0000256" key="2">
    <source>
        <dbReference type="ARBA" id="ARBA00022490"/>
    </source>
</evidence>
<feature type="binding site" evidence="9">
    <location>
        <begin position="32"/>
        <end position="39"/>
    </location>
    <ligand>
        <name>ATP</name>
        <dbReference type="ChEBI" id="CHEBI:30616"/>
    </ligand>
</feature>
<keyword evidence="5 9" id="KW-0067">ATP-binding</keyword>
<reference evidence="11 12" key="1">
    <citation type="submission" date="2020-08" db="EMBL/GenBank/DDBJ databases">
        <title>Genomic Encyclopedia of Type Strains, Phase IV (KMG-IV): sequencing the most valuable type-strain genomes for metagenomic binning, comparative biology and taxonomic classification.</title>
        <authorList>
            <person name="Goeker M."/>
        </authorList>
    </citation>
    <scope>NUCLEOTIDE SEQUENCE [LARGE SCALE GENOMIC DNA]</scope>
    <source>
        <strain evidence="11 12">DSM 102189</strain>
    </source>
</reference>
<dbReference type="PANTHER" id="PTHR42963">
    <property type="entry name" value="CHROMOSOME PARTITION PROTEIN MUKB"/>
    <property type="match status" value="1"/>
</dbReference>
<dbReference type="CDD" id="cd03278">
    <property type="entry name" value="ABC_SMC_barmotin"/>
    <property type="match status" value="1"/>
</dbReference>
<dbReference type="Pfam" id="PF02463">
    <property type="entry name" value="SMC_N"/>
    <property type="match status" value="1"/>
</dbReference>
<evidence type="ECO:0000256" key="1">
    <source>
        <dbReference type="ARBA" id="ARBA00004496"/>
    </source>
</evidence>
<proteinExistence type="inferred from homology"/>
<dbReference type="SUPFAM" id="SSF52540">
    <property type="entry name" value="P-loop containing nucleoside triphosphate hydrolases"/>
    <property type="match status" value="1"/>
</dbReference>
<keyword evidence="6 9" id="KW-0175">Coiled coil</keyword>
<dbReference type="InterPro" id="IPR003593">
    <property type="entry name" value="AAA+_ATPase"/>
</dbReference>
<feature type="coiled-coil region" evidence="9">
    <location>
        <begin position="620"/>
        <end position="654"/>
    </location>
</feature>
<comment type="domain">
    <text evidence="9">Contains large globular domains required for ATP hydrolysis at each terminus and a third globular domain forming a flexible hinge near the middle of the molecule. These domains are separated by coiled-coil structures.</text>
</comment>
<comment type="subcellular location">
    <subcellularLocation>
        <location evidence="1 9">Cytoplasm</location>
    </subcellularLocation>
</comment>
<comment type="caution">
    <text evidence="11">The sequence shown here is derived from an EMBL/GenBank/DDBJ whole genome shotgun (WGS) entry which is preliminary data.</text>
</comment>
<evidence type="ECO:0000256" key="4">
    <source>
        <dbReference type="ARBA" id="ARBA00022829"/>
    </source>
</evidence>
<dbReference type="Gene3D" id="3.40.50.300">
    <property type="entry name" value="P-loop containing nucleotide triphosphate hydrolases"/>
    <property type="match status" value="2"/>
</dbReference>
<dbReference type="InterPro" id="IPR011890">
    <property type="entry name" value="SMC_prok"/>
</dbReference>
<evidence type="ECO:0000256" key="6">
    <source>
        <dbReference type="ARBA" id="ARBA00023054"/>
    </source>
</evidence>
<dbReference type="GO" id="GO:0007062">
    <property type="term" value="P:sister chromatid cohesion"/>
    <property type="evidence" value="ECO:0007669"/>
    <property type="project" value="InterPro"/>
</dbReference>
<dbReference type="GO" id="GO:0005524">
    <property type="term" value="F:ATP binding"/>
    <property type="evidence" value="ECO:0007669"/>
    <property type="project" value="UniProtKB-UniRule"/>
</dbReference>
<dbReference type="EMBL" id="JACIIV010000012">
    <property type="protein sequence ID" value="MBB6227713.1"/>
    <property type="molecule type" value="Genomic_DNA"/>
</dbReference>
<dbReference type="InterPro" id="IPR024704">
    <property type="entry name" value="SMC"/>
</dbReference>
<keyword evidence="3 9" id="KW-0547">Nucleotide-binding</keyword>
<dbReference type="InterPro" id="IPR036277">
    <property type="entry name" value="SMC_hinge_sf"/>
</dbReference>
<dbReference type="GO" id="GO:0005694">
    <property type="term" value="C:chromosome"/>
    <property type="evidence" value="ECO:0007669"/>
    <property type="project" value="InterPro"/>
</dbReference>
<evidence type="ECO:0000313" key="12">
    <source>
        <dbReference type="Proteomes" id="UP000538147"/>
    </source>
</evidence>
<dbReference type="PIRSF" id="PIRSF005719">
    <property type="entry name" value="SMC"/>
    <property type="match status" value="1"/>
</dbReference>
<dbReference type="RefSeq" id="WP_184198802.1">
    <property type="nucleotide sequence ID" value="NZ_JACIIV010000012.1"/>
</dbReference>
<dbReference type="HAMAP" id="MF_01894">
    <property type="entry name" value="Smc_prok"/>
    <property type="match status" value="1"/>
</dbReference>
<name>A0A841L9R6_9SPHN</name>
<dbReference type="SMART" id="SM00382">
    <property type="entry name" value="AAA"/>
    <property type="match status" value="1"/>
</dbReference>
<dbReference type="PANTHER" id="PTHR42963:SF1">
    <property type="entry name" value="DUF4476 DOMAIN-CONTAINING PROTEIN"/>
    <property type="match status" value="1"/>
</dbReference>
<comment type="subunit">
    <text evidence="9">Homodimer.</text>
</comment>
<dbReference type="SUPFAM" id="SSF75553">
    <property type="entry name" value="Smc hinge domain"/>
    <property type="match status" value="1"/>
</dbReference>
<dbReference type="InterPro" id="IPR050308">
    <property type="entry name" value="MukB/SMC"/>
</dbReference>
<dbReference type="FunFam" id="3.40.50.300:FF:000901">
    <property type="entry name" value="Chromosome partition protein Smc"/>
    <property type="match status" value="1"/>
</dbReference>
<feature type="domain" description="AAA+ ATPase" evidence="10">
    <location>
        <begin position="23"/>
        <end position="172"/>
    </location>
</feature>
<evidence type="ECO:0000256" key="5">
    <source>
        <dbReference type="ARBA" id="ARBA00022840"/>
    </source>
</evidence>
<dbReference type="InterPro" id="IPR003395">
    <property type="entry name" value="RecF/RecN/SMC_N"/>
</dbReference>
<evidence type="ECO:0000256" key="7">
    <source>
        <dbReference type="ARBA" id="ARBA00023067"/>
    </source>
</evidence>
<dbReference type="GO" id="GO:0006260">
    <property type="term" value="P:DNA replication"/>
    <property type="evidence" value="ECO:0007669"/>
    <property type="project" value="UniProtKB-UniRule"/>
</dbReference>
<keyword evidence="2 9" id="KW-0963">Cytoplasm</keyword>
<organism evidence="11 12">
    <name type="scientific">Polymorphobacter multimanifer</name>
    <dbReference type="NCBI Taxonomy" id="1070431"/>
    <lineage>
        <taxon>Bacteria</taxon>
        <taxon>Pseudomonadati</taxon>
        <taxon>Pseudomonadota</taxon>
        <taxon>Alphaproteobacteria</taxon>
        <taxon>Sphingomonadales</taxon>
        <taxon>Sphingosinicellaceae</taxon>
        <taxon>Polymorphobacter</taxon>
    </lineage>
</organism>
<evidence type="ECO:0000256" key="8">
    <source>
        <dbReference type="ARBA" id="ARBA00023125"/>
    </source>
</evidence>
<accession>A0A841L9R6</accession>
<evidence type="ECO:0000313" key="11">
    <source>
        <dbReference type="EMBL" id="MBB6227713.1"/>
    </source>
</evidence>
<feature type="coiled-coil region" evidence="9">
    <location>
        <begin position="161"/>
        <end position="222"/>
    </location>
</feature>
<evidence type="ECO:0000256" key="3">
    <source>
        <dbReference type="ARBA" id="ARBA00022741"/>
    </source>
</evidence>
<keyword evidence="12" id="KW-1185">Reference proteome</keyword>
<gene>
    <name evidence="9" type="primary">smc</name>
    <name evidence="11" type="ORF">FHS79_001892</name>
</gene>
<dbReference type="AlphaFoldDB" id="A0A841L9R6"/>
<protein>
    <recommendedName>
        <fullName evidence="9">Chromosome partition protein Smc</fullName>
    </recommendedName>
</protein>
<sequence length="1143" mass="117062">MEFRRLRLAGFKSFVEPAELRIEPGLTGVVGPNGCGKSNLLEALRWVMGEASPKSMRSGGMDDVIFAGTGKRPARSFAQVTLGLAGAAGEELEVARRIDRGSGSEYRLNGRETRAQDIRLLFADSATGAHSPAIVGQGRISTIIAAKPVERRALLEEAAGIAGLHVRRREAEIRLRAAEANLLRLDDVVKALESQIGALRRQARVAERYRALSDQLKGAEARLVYARWQAARAAAEAAQAAVQAADAAADERTRAAAVLAGQGADAQALLPALRQAEADAAAGVQALRQARALLDAEAATGAARMQALTGQLATIARDAAREAGLADDAAAAEARLVGEADALAAARAAADAALPALREAAARDKAAADDAEIALTAALDAHAAAAAEGRALAEAARAAAGRVARVEAEVLELAARRSRLAPLPDTSLLAAAVQAADAAAEAAGGALAEAEAARPAADAAREAAAEVLAATRGGLAGLKAEAEALARRLAADAPKGPGSHGRIADRIETDAGHEAALAAALGDELDAGPADSGAPRRWAGAFGEGDPPLPVGVRALAAHVRAPPELTRRLAQVGVVEAEAAEVLLAQLRPGQRLVSLDGRMWRWDGFREAGGKGEAAAARLRARRRAGEVAAELAEAEAEMAAANAALAVAVAAAGAAQADERGARAARDGAARGLAEARARLAAADTAASRLAGEIASLASAGERLDGERARLVADAEAAAAAVPDAGALAELSEALARARSAADAARTVLAGAAAAVDGRARESAVASSRLAAIASERERWQVRLAASSGQAEELGRRRLAVEAEKAALAARAAAIGAGLAGLATRTSDAEAGRALAADRLAGAEADANRLAAAARAADEAVAAARERRATVRAEADHAAAAKTEVERQCGERFGCPPPLLAGRFDFDPHGVAGGDAAALAAAHEALLAERERLGPVNLRADIELQELSAQAETSVEEKAELETAIARLRGSIGSLNREGRGRLLATFEAVNGHFTTLFTDLFGGGEARLALIDAEDPLEAGLEIMAQPPGKKLQSLTLLSGGEQALTATALIFALFLANPAPICVLDEVDAPLDDANVERFCDLLDRMAADTATRFLIVTHNAVTMSRMHRLYGVTMGEPGVSQLVSVDLQAAERLLADS</sequence>
<keyword evidence="8 9" id="KW-0238">DNA-binding</keyword>